<dbReference type="AlphaFoldDB" id="A0A1F7X7G8"/>
<accession>A0A1F7X7G8</accession>
<evidence type="ECO:0000313" key="2">
    <source>
        <dbReference type="Proteomes" id="UP000176939"/>
    </source>
</evidence>
<comment type="caution">
    <text evidence="1">The sequence shown here is derived from an EMBL/GenBank/DDBJ whole genome shotgun (WGS) entry which is preliminary data.</text>
</comment>
<organism evidence="1 2">
    <name type="scientific">Candidatus Woesebacteria bacterium RBG_13_36_22</name>
    <dbReference type="NCBI Taxonomy" id="1802478"/>
    <lineage>
        <taxon>Bacteria</taxon>
        <taxon>Candidatus Woeseibacteriota</taxon>
    </lineage>
</organism>
<gene>
    <name evidence="1" type="ORF">A2Z67_06175</name>
</gene>
<sequence length="160" mass="18190">MANIKSVYLPFQVTGLLGVYMRIRQDSSGYYLDHADGDFRAVPVSPDIPLTEVSNLPSVYFRDESRTAWTTGEYNILGYDSGNNLICGATMFILNDTEVSQATLLEYMEFIHKVEGGNWELVNNRWIYYDTDGTTVLRQFDVKDASGNPSMTSIYKREKI</sequence>
<dbReference type="EMBL" id="MGFQ01000002">
    <property type="protein sequence ID" value="OGM10669.1"/>
    <property type="molecule type" value="Genomic_DNA"/>
</dbReference>
<reference evidence="1 2" key="1">
    <citation type="journal article" date="2016" name="Nat. Commun.">
        <title>Thousands of microbial genomes shed light on interconnected biogeochemical processes in an aquifer system.</title>
        <authorList>
            <person name="Anantharaman K."/>
            <person name="Brown C.T."/>
            <person name="Hug L.A."/>
            <person name="Sharon I."/>
            <person name="Castelle C.J."/>
            <person name="Probst A.J."/>
            <person name="Thomas B.C."/>
            <person name="Singh A."/>
            <person name="Wilkins M.J."/>
            <person name="Karaoz U."/>
            <person name="Brodie E.L."/>
            <person name="Williams K.H."/>
            <person name="Hubbard S.S."/>
            <person name="Banfield J.F."/>
        </authorList>
    </citation>
    <scope>NUCLEOTIDE SEQUENCE [LARGE SCALE GENOMIC DNA]</scope>
</reference>
<evidence type="ECO:0000313" key="1">
    <source>
        <dbReference type="EMBL" id="OGM10669.1"/>
    </source>
</evidence>
<name>A0A1F7X7G8_9BACT</name>
<dbReference type="Proteomes" id="UP000176939">
    <property type="component" value="Unassembled WGS sequence"/>
</dbReference>
<proteinExistence type="predicted"/>
<protein>
    <submittedName>
        <fullName evidence="1">Uncharacterized protein</fullName>
    </submittedName>
</protein>